<proteinExistence type="predicted"/>
<evidence type="ECO:0000313" key="2">
    <source>
        <dbReference type="Proteomes" id="UP001144280"/>
    </source>
</evidence>
<accession>A0ABQ5QPU7</accession>
<reference evidence="1" key="1">
    <citation type="submission" date="2022-12" db="EMBL/GenBank/DDBJ databases">
        <title>New Phytohabitans aurantiacus sp. RD004123 nov., an actinomycete isolated from soil.</title>
        <authorList>
            <person name="Triningsih D.W."/>
            <person name="Harunari E."/>
            <person name="Igarashi Y."/>
        </authorList>
    </citation>
    <scope>NUCLEOTIDE SEQUENCE</scope>
    <source>
        <strain evidence="1">RD004123</strain>
    </source>
</reference>
<protein>
    <submittedName>
        <fullName evidence="1">Uncharacterized protein</fullName>
    </submittedName>
</protein>
<sequence length="67" mass="7485">MTRWRVFSEMGWLEPVRTRDAVDTDTPASRLTSASELTATFPMGAENVCLTLAWPGRLRNATTRATL</sequence>
<name>A0ABQ5QPU7_9ACTN</name>
<comment type="caution">
    <text evidence="1">The sequence shown here is derived from an EMBL/GenBank/DDBJ whole genome shotgun (WGS) entry which is preliminary data.</text>
</comment>
<dbReference type="EMBL" id="BSDI01000007">
    <property type="protein sequence ID" value="GLH96259.1"/>
    <property type="molecule type" value="Genomic_DNA"/>
</dbReference>
<keyword evidence="2" id="KW-1185">Reference proteome</keyword>
<gene>
    <name evidence="1" type="ORF">Pa4123_15330</name>
</gene>
<organism evidence="1 2">
    <name type="scientific">Phytohabitans aurantiacus</name>
    <dbReference type="NCBI Taxonomy" id="3016789"/>
    <lineage>
        <taxon>Bacteria</taxon>
        <taxon>Bacillati</taxon>
        <taxon>Actinomycetota</taxon>
        <taxon>Actinomycetes</taxon>
        <taxon>Micromonosporales</taxon>
        <taxon>Micromonosporaceae</taxon>
    </lineage>
</organism>
<evidence type="ECO:0000313" key="1">
    <source>
        <dbReference type="EMBL" id="GLH96259.1"/>
    </source>
</evidence>
<dbReference type="Proteomes" id="UP001144280">
    <property type="component" value="Unassembled WGS sequence"/>
</dbReference>